<evidence type="ECO:0000256" key="6">
    <source>
        <dbReference type="ARBA" id="ARBA00022670"/>
    </source>
</evidence>
<comment type="subcellular location">
    <subcellularLocation>
        <location evidence="2">Secreted</location>
    </subcellularLocation>
</comment>
<dbReference type="GO" id="GO:0006508">
    <property type="term" value="P:proteolysis"/>
    <property type="evidence" value="ECO:0007669"/>
    <property type="project" value="UniProtKB-KW"/>
</dbReference>
<organism evidence="17">
    <name type="scientific">Photinus pyralis</name>
    <name type="common">Common eastern firefly</name>
    <name type="synonym">Lampyris pyralis</name>
    <dbReference type="NCBI Taxonomy" id="7054"/>
    <lineage>
        <taxon>Eukaryota</taxon>
        <taxon>Metazoa</taxon>
        <taxon>Ecdysozoa</taxon>
        <taxon>Arthropoda</taxon>
        <taxon>Hexapoda</taxon>
        <taxon>Insecta</taxon>
        <taxon>Pterygota</taxon>
        <taxon>Neoptera</taxon>
        <taxon>Endopterygota</taxon>
        <taxon>Coleoptera</taxon>
        <taxon>Polyphaga</taxon>
        <taxon>Elateriformia</taxon>
        <taxon>Elateroidea</taxon>
        <taxon>Lampyridae</taxon>
        <taxon>Lampyrinae</taxon>
        <taxon>Photinus</taxon>
    </lineage>
</organism>
<keyword evidence="7" id="KW-0479">Metal-binding</keyword>
<dbReference type="InterPro" id="IPR036990">
    <property type="entry name" value="M14A-like_propep"/>
</dbReference>
<evidence type="ECO:0000256" key="11">
    <source>
        <dbReference type="ARBA" id="ARBA00023049"/>
    </source>
</evidence>
<dbReference type="PROSITE" id="PS52035">
    <property type="entry name" value="PEPTIDASE_M14"/>
    <property type="match status" value="1"/>
</dbReference>
<dbReference type="OrthoDB" id="3626597at2759"/>
<dbReference type="SUPFAM" id="SSF54897">
    <property type="entry name" value="Protease propeptides/inhibitors"/>
    <property type="match status" value="1"/>
</dbReference>
<proteinExistence type="inferred from homology"/>
<evidence type="ECO:0000256" key="5">
    <source>
        <dbReference type="ARBA" id="ARBA00022645"/>
    </source>
</evidence>
<evidence type="ECO:0000256" key="10">
    <source>
        <dbReference type="ARBA" id="ARBA00022833"/>
    </source>
</evidence>
<evidence type="ECO:0000259" key="16">
    <source>
        <dbReference type="PROSITE" id="PS52035"/>
    </source>
</evidence>
<reference evidence="18 19" key="2">
    <citation type="journal article" date="2018" name="Elife">
        <title>Firefly genomes illuminate parallel origins of bioluminescence in beetles.</title>
        <authorList>
            <person name="Fallon T.R."/>
            <person name="Lower S.E."/>
            <person name="Chang C.H."/>
            <person name="Bessho-Uehara M."/>
            <person name="Martin G.J."/>
            <person name="Bewick A.J."/>
            <person name="Behringer M."/>
            <person name="Debat H.J."/>
            <person name="Wong I."/>
            <person name="Day J.C."/>
            <person name="Suvorov A."/>
            <person name="Silva C.J."/>
            <person name="Stanger-Hall K.F."/>
            <person name="Hall D.W."/>
            <person name="Schmitz R.J."/>
            <person name="Nelson D.R."/>
            <person name="Lewis S.M."/>
            <person name="Shigenobu S."/>
            <person name="Bybee S.M."/>
            <person name="Larracuente A.M."/>
            <person name="Oba Y."/>
            <person name="Weng J.K."/>
        </authorList>
    </citation>
    <scope>NUCLEOTIDE SEQUENCE [LARGE SCALE GENOMIC DNA]</scope>
    <source>
        <strain evidence="18">1611_PpyrPB1</strain>
        <tissue evidence="18">Whole body</tissue>
    </source>
</reference>
<feature type="domain" description="Peptidase M14" evidence="16">
    <location>
        <begin position="136"/>
        <end position="427"/>
    </location>
</feature>
<keyword evidence="11" id="KW-0482">Metalloprotease</keyword>
<keyword evidence="12" id="KW-1015">Disulfide bond</keyword>
<keyword evidence="19" id="KW-1185">Reference proteome</keyword>
<keyword evidence="9" id="KW-0378">Hydrolase</keyword>
<dbReference type="FunFam" id="3.30.70.340:FF:000002">
    <property type="entry name" value="Carboxypeptidase A"/>
    <property type="match status" value="1"/>
</dbReference>
<evidence type="ECO:0000256" key="14">
    <source>
        <dbReference type="ARBA" id="ARBA00069039"/>
    </source>
</evidence>
<dbReference type="Proteomes" id="UP000327044">
    <property type="component" value="Unassembled WGS sequence"/>
</dbReference>
<dbReference type="EMBL" id="GEZM01092428">
    <property type="protein sequence ID" value="JAV56557.1"/>
    <property type="molecule type" value="Transcribed_RNA"/>
</dbReference>
<dbReference type="GO" id="GO:0008270">
    <property type="term" value="F:zinc ion binding"/>
    <property type="evidence" value="ECO:0007669"/>
    <property type="project" value="InterPro"/>
</dbReference>
<evidence type="ECO:0000313" key="18">
    <source>
        <dbReference type="EMBL" id="KAB0796841.1"/>
    </source>
</evidence>
<dbReference type="SMART" id="SM00631">
    <property type="entry name" value="Zn_pept"/>
    <property type="match status" value="1"/>
</dbReference>
<dbReference type="Pfam" id="PF00246">
    <property type="entry name" value="Peptidase_M14"/>
    <property type="match status" value="1"/>
</dbReference>
<dbReference type="Pfam" id="PF02244">
    <property type="entry name" value="Propep_M14"/>
    <property type="match status" value="1"/>
</dbReference>
<dbReference type="InParanoid" id="A0A1Y1KCP4"/>
<dbReference type="PANTHER" id="PTHR11705">
    <property type="entry name" value="PROTEASE FAMILY M14 CARBOXYPEPTIDASE A,B"/>
    <property type="match status" value="1"/>
</dbReference>
<keyword evidence="5" id="KW-0121">Carboxypeptidase</keyword>
<keyword evidence="4" id="KW-0964">Secreted</keyword>
<evidence type="ECO:0000256" key="4">
    <source>
        <dbReference type="ARBA" id="ARBA00022525"/>
    </source>
</evidence>
<dbReference type="SUPFAM" id="SSF53187">
    <property type="entry name" value="Zn-dependent exopeptidases"/>
    <property type="match status" value="1"/>
</dbReference>
<dbReference type="PRINTS" id="PR00765">
    <property type="entry name" value="CRBOXYPTASEA"/>
</dbReference>
<keyword evidence="10" id="KW-0862">Zinc</keyword>
<reference evidence="17" key="1">
    <citation type="journal article" date="2016" name="Sci. Rep.">
        <title>Molecular characterization of firefly nuptial gifts: a multi-omics approach sheds light on postcopulatory sexual selection.</title>
        <authorList>
            <person name="Al-Wathiqui N."/>
            <person name="Fallon T.R."/>
            <person name="South A."/>
            <person name="Weng J.K."/>
            <person name="Lewis S.M."/>
        </authorList>
    </citation>
    <scope>NUCLEOTIDE SEQUENCE</scope>
</reference>
<evidence type="ECO:0000256" key="3">
    <source>
        <dbReference type="ARBA" id="ARBA00005988"/>
    </source>
</evidence>
<reference evidence="18" key="3">
    <citation type="submission" date="2019-08" db="EMBL/GenBank/DDBJ databases">
        <authorList>
            <consortium name="Photinus pyralis genome working group"/>
            <person name="Fallon T.R."/>
            <person name="Sander Lower S.E."/>
            <person name="Weng J.-K."/>
        </authorList>
    </citation>
    <scope>NUCLEOTIDE SEQUENCE</scope>
    <source>
        <strain evidence="18">1611_PpyrPB1</strain>
        <tissue evidence="18">Whole body</tissue>
    </source>
</reference>
<dbReference type="FunFam" id="3.40.630.10:FF:000040">
    <property type="entry name" value="zinc carboxypeptidase"/>
    <property type="match status" value="1"/>
</dbReference>
<dbReference type="Gene3D" id="3.30.70.340">
    <property type="entry name" value="Metallocarboxypeptidase-like"/>
    <property type="match status" value="1"/>
</dbReference>
<evidence type="ECO:0000256" key="8">
    <source>
        <dbReference type="ARBA" id="ARBA00022729"/>
    </source>
</evidence>
<keyword evidence="6" id="KW-0645">Protease</keyword>
<evidence type="ECO:0000313" key="19">
    <source>
        <dbReference type="Proteomes" id="UP000327044"/>
    </source>
</evidence>
<protein>
    <recommendedName>
        <fullName evidence="14">Zinc carboxypeptidase A 1</fullName>
    </recommendedName>
</protein>
<dbReference type="PANTHER" id="PTHR11705:SF140">
    <property type="entry name" value="FI02848P-RELATED"/>
    <property type="match status" value="1"/>
</dbReference>
<keyword evidence="8" id="KW-0732">Signal</keyword>
<evidence type="ECO:0000256" key="13">
    <source>
        <dbReference type="ARBA" id="ARBA00057299"/>
    </source>
</evidence>
<dbReference type="PROSITE" id="PS00132">
    <property type="entry name" value="CARBOXYPEPT_ZN_1"/>
    <property type="match status" value="1"/>
</dbReference>
<evidence type="ECO:0000256" key="9">
    <source>
        <dbReference type="ARBA" id="ARBA00022801"/>
    </source>
</evidence>
<dbReference type="InterPro" id="IPR003146">
    <property type="entry name" value="M14A_act_pep"/>
</dbReference>
<dbReference type="Gene3D" id="3.40.630.10">
    <property type="entry name" value="Zn peptidases"/>
    <property type="match status" value="1"/>
</dbReference>
<sequence>MSIVSIGLSSEYDLNHHWNKMYKTAGLLYVLLAAVSANYEGYKVYSVKPANDTQIKMLGILENTEKLDFWSRLGYRSKTVDIMAAPTEQKELTAYLKNNNIQYEVLIDNVETVVQQEHIEQSLSSRIFRGKISFSKYNSHSDINGYLYQLALNYPKLVKLQDIGRSYEKRNMVVIQISLTPSANNPIIFIDAGIHAREWISIAQALYIIYELVENPANKDLLADVDWHILPVVNPDGYEYSQKTGNRLWRKTRSPQDTCVGTDGNRNFDHYWGLNGASSNPCASNYKGPKPFSEVETQNLRDYLLKIKNNAKLYLTFHSYGKYILFPWGYTSELPHDEFELRTLGKEVSDAIVKAGGPAYTVGTSTNVLYGAAGGSDDWVKGVAGIELAYTIELPGGGRIGFDLPGDAILDVVNQTFAGVVVYGKYVSVKYQNVWRFPQN</sequence>
<name>A0A1Y1KCP4_PHOPY</name>
<evidence type="ECO:0000256" key="15">
    <source>
        <dbReference type="PROSITE-ProRule" id="PRU01379"/>
    </source>
</evidence>
<feature type="active site" description="Proton donor/acceptor" evidence="15">
    <location>
        <position position="393"/>
    </location>
</feature>
<dbReference type="GO" id="GO:0005615">
    <property type="term" value="C:extracellular space"/>
    <property type="evidence" value="ECO:0007669"/>
    <property type="project" value="TreeGrafter"/>
</dbReference>
<accession>A0A1Y1KCP4</accession>
<dbReference type="InterPro" id="IPR057246">
    <property type="entry name" value="CARBOXYPEPT_ZN_1"/>
</dbReference>
<comment type="cofactor">
    <cofactor evidence="1">
        <name>Zn(2+)</name>
        <dbReference type="ChEBI" id="CHEBI:29105"/>
    </cofactor>
</comment>
<dbReference type="FunCoup" id="A0A1Y1KCP4">
    <property type="interactions" value="45"/>
</dbReference>
<dbReference type="AlphaFoldDB" id="A0A1Y1KCP4"/>
<comment type="similarity">
    <text evidence="3 15">Belongs to the peptidase M14 family.</text>
</comment>
<comment type="function">
    <text evidence="13">Involved in the digestion of the blood meal.</text>
</comment>
<evidence type="ECO:0000256" key="2">
    <source>
        <dbReference type="ARBA" id="ARBA00004613"/>
    </source>
</evidence>
<dbReference type="CDD" id="cd03860">
    <property type="entry name" value="M14_CP_A-B_like"/>
    <property type="match status" value="1"/>
</dbReference>
<dbReference type="EMBL" id="VVIM01000007">
    <property type="protein sequence ID" value="KAB0796841.1"/>
    <property type="molecule type" value="Genomic_DNA"/>
</dbReference>
<dbReference type="GO" id="GO:0004181">
    <property type="term" value="F:metallocarboxypeptidase activity"/>
    <property type="evidence" value="ECO:0007669"/>
    <property type="project" value="InterPro"/>
</dbReference>
<evidence type="ECO:0000313" key="17">
    <source>
        <dbReference type="EMBL" id="JAV56557.1"/>
    </source>
</evidence>
<evidence type="ECO:0000256" key="12">
    <source>
        <dbReference type="ARBA" id="ARBA00023157"/>
    </source>
</evidence>
<gene>
    <name evidence="18" type="ORF">PPYR_10902</name>
</gene>
<dbReference type="InterPro" id="IPR000834">
    <property type="entry name" value="Peptidase_M14"/>
</dbReference>
<evidence type="ECO:0000256" key="1">
    <source>
        <dbReference type="ARBA" id="ARBA00001947"/>
    </source>
</evidence>
<evidence type="ECO:0000256" key="7">
    <source>
        <dbReference type="ARBA" id="ARBA00022723"/>
    </source>
</evidence>